<evidence type="ECO:0000256" key="9">
    <source>
        <dbReference type="ARBA" id="ARBA00072890"/>
    </source>
</evidence>
<dbReference type="Proteomes" id="UP001219567">
    <property type="component" value="Chromosome 1"/>
</dbReference>
<dbReference type="PANTHER" id="PTHR43096">
    <property type="entry name" value="DNAJ HOMOLOG 1, MITOCHONDRIAL-RELATED"/>
    <property type="match status" value="1"/>
</dbReference>
<keyword evidence="8" id="KW-0143">Chaperone</keyword>
<dbReference type="CDD" id="cd06257">
    <property type="entry name" value="DnaJ"/>
    <property type="match status" value="1"/>
</dbReference>
<comment type="similarity">
    <text evidence="1">Belongs to the low molecular weight phosphotyrosine protein phosphatase family.</text>
</comment>
<dbReference type="SUPFAM" id="SSF57938">
    <property type="entry name" value="DnaJ/Hsp40 cysteine-rich domain"/>
    <property type="match status" value="1"/>
</dbReference>
<dbReference type="EMBL" id="CP119943">
    <property type="protein sequence ID" value="WFC97979.1"/>
    <property type="molecule type" value="Genomic_DNA"/>
</dbReference>
<dbReference type="AlphaFoldDB" id="A0AAJ6CFQ2"/>
<feature type="active site" evidence="10">
    <location>
        <position position="20"/>
    </location>
</feature>
<feature type="region of interest" description="Disordered" evidence="12">
    <location>
        <begin position="595"/>
        <end position="685"/>
    </location>
</feature>
<evidence type="ECO:0000256" key="12">
    <source>
        <dbReference type="SAM" id="MobiDB-lite"/>
    </source>
</evidence>
<dbReference type="PROSITE" id="PS50076">
    <property type="entry name" value="DNAJ_2"/>
    <property type="match status" value="1"/>
</dbReference>
<feature type="active site" description="Nucleophile" evidence="10">
    <location>
        <position position="14"/>
    </location>
</feature>
<organism evidence="15 16">
    <name type="scientific">Malassezia yamatoensis</name>
    <dbReference type="NCBI Taxonomy" id="253288"/>
    <lineage>
        <taxon>Eukaryota</taxon>
        <taxon>Fungi</taxon>
        <taxon>Dikarya</taxon>
        <taxon>Basidiomycota</taxon>
        <taxon>Ustilaginomycotina</taxon>
        <taxon>Malasseziomycetes</taxon>
        <taxon>Malasseziales</taxon>
        <taxon>Malasseziaceae</taxon>
        <taxon>Malassezia</taxon>
    </lineage>
</organism>
<dbReference type="InterPro" id="IPR036410">
    <property type="entry name" value="HSP_DnaJ_Cys-rich_dom_sf"/>
</dbReference>
<evidence type="ECO:0000256" key="5">
    <source>
        <dbReference type="ARBA" id="ARBA00022771"/>
    </source>
</evidence>
<dbReference type="SUPFAM" id="SSF52788">
    <property type="entry name" value="Phosphotyrosine protein phosphatases I"/>
    <property type="match status" value="1"/>
</dbReference>
<evidence type="ECO:0000256" key="1">
    <source>
        <dbReference type="ARBA" id="ARBA00011063"/>
    </source>
</evidence>
<dbReference type="SMART" id="SM00271">
    <property type="entry name" value="DnaJ"/>
    <property type="match status" value="1"/>
</dbReference>
<dbReference type="EC" id="3.1.3.2" evidence="2"/>
<evidence type="ECO:0000256" key="6">
    <source>
        <dbReference type="ARBA" id="ARBA00022801"/>
    </source>
</evidence>
<proteinExistence type="inferred from homology"/>
<evidence type="ECO:0000259" key="14">
    <source>
        <dbReference type="PROSITE" id="PS51188"/>
    </source>
</evidence>
<dbReference type="FunFam" id="2.60.260.20:FF:000005">
    <property type="entry name" value="Chaperone protein dnaJ 1, mitochondrial"/>
    <property type="match status" value="1"/>
</dbReference>
<dbReference type="InterPro" id="IPR023485">
    <property type="entry name" value="Ptyr_pPase"/>
</dbReference>
<dbReference type="GO" id="GO:0042026">
    <property type="term" value="P:protein refolding"/>
    <property type="evidence" value="ECO:0007669"/>
    <property type="project" value="TreeGrafter"/>
</dbReference>
<dbReference type="Gene3D" id="2.10.230.10">
    <property type="entry name" value="Heat shock protein DnaJ, cysteine-rich domain"/>
    <property type="match status" value="1"/>
</dbReference>
<feature type="region of interest" description="Disordered" evidence="12">
    <location>
        <begin position="194"/>
        <end position="221"/>
    </location>
</feature>
<feature type="compositionally biased region" description="Basic and acidic residues" evidence="12">
    <location>
        <begin position="652"/>
        <end position="668"/>
    </location>
</feature>
<dbReference type="InterPro" id="IPR018253">
    <property type="entry name" value="DnaJ_domain_CS"/>
</dbReference>
<gene>
    <name evidence="15" type="primary">MDJ1</name>
    <name evidence="15" type="ORF">MYAM1_000699</name>
</gene>
<dbReference type="SUPFAM" id="SSF46565">
    <property type="entry name" value="Chaperone J-domain"/>
    <property type="match status" value="1"/>
</dbReference>
<keyword evidence="7 11" id="KW-0862">Zinc</keyword>
<dbReference type="Gene3D" id="2.60.260.20">
    <property type="entry name" value="Urease metallochaperone UreE, N-terminal domain"/>
    <property type="match status" value="2"/>
</dbReference>
<evidence type="ECO:0000313" key="16">
    <source>
        <dbReference type="Proteomes" id="UP001219567"/>
    </source>
</evidence>
<dbReference type="GO" id="GO:0005524">
    <property type="term" value="F:ATP binding"/>
    <property type="evidence" value="ECO:0007669"/>
    <property type="project" value="InterPro"/>
</dbReference>
<dbReference type="InterPro" id="IPR036196">
    <property type="entry name" value="Ptyr_pPase_sf"/>
</dbReference>
<dbReference type="InterPro" id="IPR036869">
    <property type="entry name" value="J_dom_sf"/>
</dbReference>
<keyword evidence="4" id="KW-0677">Repeat</keyword>
<dbReference type="PRINTS" id="PR00719">
    <property type="entry name" value="LMWPTPASE"/>
</dbReference>
<dbReference type="InterPro" id="IPR012724">
    <property type="entry name" value="DnaJ"/>
</dbReference>
<feature type="active site" description="Proton donor" evidence="10">
    <location>
        <position position="128"/>
    </location>
</feature>
<feature type="compositionally biased region" description="Basic and acidic residues" evidence="12">
    <location>
        <begin position="595"/>
        <end position="627"/>
    </location>
</feature>
<dbReference type="PRINTS" id="PR00625">
    <property type="entry name" value="JDOMAIN"/>
</dbReference>
<dbReference type="Gene3D" id="1.10.287.110">
    <property type="entry name" value="DnaJ domain"/>
    <property type="match status" value="1"/>
</dbReference>
<evidence type="ECO:0000256" key="3">
    <source>
        <dbReference type="ARBA" id="ARBA00022723"/>
    </source>
</evidence>
<dbReference type="GO" id="GO:0005737">
    <property type="term" value="C:cytoplasm"/>
    <property type="evidence" value="ECO:0007669"/>
    <property type="project" value="TreeGrafter"/>
</dbReference>
<dbReference type="CDD" id="cd16343">
    <property type="entry name" value="LMWPTP"/>
    <property type="match status" value="1"/>
</dbReference>
<dbReference type="InterPro" id="IPR017867">
    <property type="entry name" value="Tyr_phospatase_low_mol_wt"/>
</dbReference>
<evidence type="ECO:0000256" key="10">
    <source>
        <dbReference type="PIRSR" id="PIRSR617867-1"/>
    </source>
</evidence>
<keyword evidence="6" id="KW-0378">Hydrolase</keyword>
<dbReference type="GO" id="GO:0009408">
    <property type="term" value="P:response to heat"/>
    <property type="evidence" value="ECO:0007669"/>
    <property type="project" value="InterPro"/>
</dbReference>
<dbReference type="PROSITE" id="PS51188">
    <property type="entry name" value="ZF_CR"/>
    <property type="match status" value="1"/>
</dbReference>
<reference evidence="15 16" key="1">
    <citation type="submission" date="2023-03" db="EMBL/GenBank/DDBJ databases">
        <title>Mating type loci evolution in Malassezia.</title>
        <authorList>
            <person name="Coelho M.A."/>
        </authorList>
    </citation>
    <scope>NUCLEOTIDE SEQUENCE [LARGE SCALE GENOMIC DNA]</scope>
    <source>
        <strain evidence="15 16">CBS 9725</strain>
    </source>
</reference>
<dbReference type="SUPFAM" id="SSF49493">
    <property type="entry name" value="HSP40/DnaJ peptide-binding domain"/>
    <property type="match status" value="2"/>
</dbReference>
<dbReference type="PANTHER" id="PTHR43096:SF52">
    <property type="entry name" value="DNAJ HOMOLOG 1, MITOCHONDRIAL-RELATED"/>
    <property type="match status" value="1"/>
</dbReference>
<dbReference type="Gene3D" id="3.40.50.2300">
    <property type="match status" value="1"/>
</dbReference>
<dbReference type="GO" id="GO:0051082">
    <property type="term" value="F:unfolded protein binding"/>
    <property type="evidence" value="ECO:0007669"/>
    <property type="project" value="InterPro"/>
</dbReference>
<dbReference type="Pfam" id="PF01556">
    <property type="entry name" value="DnaJ_C"/>
    <property type="match status" value="1"/>
</dbReference>
<feature type="domain" description="CR-type" evidence="14">
    <location>
        <begin position="366"/>
        <end position="447"/>
    </location>
</feature>
<keyword evidence="5 11" id="KW-0863">Zinc-finger</keyword>
<dbReference type="GO" id="GO:0004725">
    <property type="term" value="F:protein tyrosine phosphatase activity"/>
    <property type="evidence" value="ECO:0007669"/>
    <property type="project" value="InterPro"/>
</dbReference>
<dbReference type="GO" id="GO:0008270">
    <property type="term" value="F:zinc ion binding"/>
    <property type="evidence" value="ECO:0007669"/>
    <property type="project" value="UniProtKB-KW"/>
</dbReference>
<dbReference type="CDD" id="cd10719">
    <property type="entry name" value="DnaJ_zf"/>
    <property type="match status" value="1"/>
</dbReference>
<evidence type="ECO:0000313" key="15">
    <source>
        <dbReference type="EMBL" id="WFC97979.1"/>
    </source>
</evidence>
<evidence type="ECO:0000259" key="13">
    <source>
        <dbReference type="PROSITE" id="PS50076"/>
    </source>
</evidence>
<dbReference type="GO" id="GO:0031072">
    <property type="term" value="F:heat shock protein binding"/>
    <property type="evidence" value="ECO:0007669"/>
    <property type="project" value="InterPro"/>
</dbReference>
<dbReference type="Pfam" id="PF01451">
    <property type="entry name" value="LMWPc"/>
    <property type="match status" value="1"/>
</dbReference>
<dbReference type="InterPro" id="IPR001305">
    <property type="entry name" value="HSP_DnaJ_Cys-rich_dom"/>
</dbReference>
<feature type="domain" description="J" evidence="13">
    <location>
        <begin position="216"/>
        <end position="280"/>
    </location>
</feature>
<dbReference type="InterPro" id="IPR002939">
    <property type="entry name" value="DnaJ_C"/>
</dbReference>
<dbReference type="GO" id="GO:0003993">
    <property type="term" value="F:acid phosphatase activity"/>
    <property type="evidence" value="ECO:0007669"/>
    <property type="project" value="UniProtKB-EC"/>
</dbReference>
<sequence length="685" mass="74051">MGDSHDKVNVLFCCLGNICRSPMAEAIFASEVKRYNVQDKFGRIDSCGTIDIHEGEEPDLRTTKICQKNNIPIHSLARGVKESDFDDFDYIFGMDTNNIRNLKNMQPKGSKAKVLLFSEFDDKKVIYDPYYIMSNALFGQYSAGVVTRCSGKAPKHSLMPSSLQLYRSETRTLTTHTPPARVRQRHNTPLIHIPTANSHSRRAFSSSNRRESAPKDPYGTLNVAKDASAKEIKNSYYQLAKKYHPDANKEPGAKERFVEIQAAYDILSDPEKRTAFDTYGTTDGSAPGFDPFGGGGGGSPFGGGGFGGFHAAGGAESIFESLFGGAFGGAFGGGGGRGSRGGFTADTRGEDIDTSINITFDEACKGTSRTVTISPIERCTPCTGSGLKADAKRKTCEVCNGTGTRTFVIQGGFQMASSCPACSGTGTKVAPGDECGTCSGAGRVRVKRTVAVNIPAGVDDGYRIRMDGVGDAPMMGDGPLGSLIVRIHVAPSRIWRRQGTNLFFPAHIPFYTAVLGGKVRVPTLNGDVEVRVPSGTQPGEEMVLRGRGVPRLTGRKNTESHGDLMVQFDITIPRNLSKKQKELLQAFADDVEGVRPDTDALKQSRTKTQERPNNAKEASRESADGVKKPAARPIWDGELGPKPESQQSAGSKESDSKEKKEKSEEEKTGTIARMFGRAIDWFTKK</sequence>
<dbReference type="SMART" id="SM00226">
    <property type="entry name" value="LMWPc"/>
    <property type="match status" value="1"/>
</dbReference>
<feature type="zinc finger region" description="CR-type" evidence="11">
    <location>
        <begin position="366"/>
        <end position="447"/>
    </location>
</feature>
<evidence type="ECO:0000256" key="2">
    <source>
        <dbReference type="ARBA" id="ARBA00012646"/>
    </source>
</evidence>
<keyword evidence="3 11" id="KW-0479">Metal-binding</keyword>
<dbReference type="FunFam" id="2.10.230.10:FF:000001">
    <property type="entry name" value="DnaJ subfamily A member 2"/>
    <property type="match status" value="1"/>
</dbReference>
<evidence type="ECO:0000256" key="8">
    <source>
        <dbReference type="ARBA" id="ARBA00023186"/>
    </source>
</evidence>
<dbReference type="Pfam" id="PF00684">
    <property type="entry name" value="DnaJ_CXXCXGXG"/>
    <property type="match status" value="1"/>
</dbReference>
<accession>A0AAJ6CFQ2</accession>
<dbReference type="CDD" id="cd10747">
    <property type="entry name" value="DnaJ_C"/>
    <property type="match status" value="1"/>
</dbReference>
<dbReference type="PROSITE" id="PS00636">
    <property type="entry name" value="DNAJ_1"/>
    <property type="match status" value="1"/>
</dbReference>
<feature type="compositionally biased region" description="Polar residues" evidence="12">
    <location>
        <begin position="195"/>
        <end position="207"/>
    </location>
</feature>
<evidence type="ECO:0000256" key="11">
    <source>
        <dbReference type="PROSITE-ProRule" id="PRU00546"/>
    </source>
</evidence>
<dbReference type="Pfam" id="PF00226">
    <property type="entry name" value="DnaJ"/>
    <property type="match status" value="1"/>
</dbReference>
<name>A0AAJ6CFQ2_9BASI</name>
<dbReference type="InterPro" id="IPR008971">
    <property type="entry name" value="HSP40/DnaJ_pept-bd"/>
</dbReference>
<dbReference type="InterPro" id="IPR001623">
    <property type="entry name" value="DnaJ_domain"/>
</dbReference>
<protein>
    <recommendedName>
        <fullName evidence="9">DnaJ homolog 1, mitochondrial</fullName>
        <ecNumber evidence="2">3.1.3.2</ecNumber>
    </recommendedName>
</protein>
<dbReference type="HAMAP" id="MF_01152">
    <property type="entry name" value="DnaJ"/>
    <property type="match status" value="1"/>
</dbReference>
<evidence type="ECO:0000256" key="7">
    <source>
        <dbReference type="ARBA" id="ARBA00022833"/>
    </source>
</evidence>
<evidence type="ECO:0000256" key="4">
    <source>
        <dbReference type="ARBA" id="ARBA00022737"/>
    </source>
</evidence>
<keyword evidence="16" id="KW-1185">Reference proteome</keyword>